<feature type="transmembrane region" description="Helical" evidence="7">
    <location>
        <begin position="52"/>
        <end position="71"/>
    </location>
</feature>
<name>A0A6N3GB25_9BACT</name>
<feature type="transmembrane region" description="Helical" evidence="7">
    <location>
        <begin position="21"/>
        <end position="46"/>
    </location>
</feature>
<dbReference type="InterPro" id="IPR017475">
    <property type="entry name" value="EPS_sugar_tfrase"/>
</dbReference>
<keyword evidence="5 7" id="KW-1133">Transmembrane helix</keyword>
<reference evidence="9" key="1">
    <citation type="submission" date="2019-11" db="EMBL/GenBank/DDBJ databases">
        <authorList>
            <person name="Feng L."/>
        </authorList>
    </citation>
    <scope>NUCLEOTIDE SEQUENCE</scope>
    <source>
        <strain evidence="9">PclaraLFYP37</strain>
    </source>
</reference>
<dbReference type="PANTHER" id="PTHR30576">
    <property type="entry name" value="COLANIC BIOSYNTHESIS UDP-GLUCOSE LIPID CARRIER TRANSFERASE"/>
    <property type="match status" value="1"/>
</dbReference>
<evidence type="ECO:0000256" key="4">
    <source>
        <dbReference type="ARBA" id="ARBA00022692"/>
    </source>
</evidence>
<dbReference type="NCBIfam" id="TIGR03023">
    <property type="entry name" value="WcaJ_sugtrans"/>
    <property type="match status" value="1"/>
</dbReference>
<dbReference type="Pfam" id="PF02397">
    <property type="entry name" value="Bac_transf"/>
    <property type="match status" value="1"/>
</dbReference>
<accession>A0A6N3GB25</accession>
<evidence type="ECO:0000256" key="7">
    <source>
        <dbReference type="SAM" id="Phobius"/>
    </source>
</evidence>
<evidence type="ECO:0000256" key="3">
    <source>
        <dbReference type="ARBA" id="ARBA00022679"/>
    </source>
</evidence>
<proteinExistence type="inferred from homology"/>
<feature type="transmembrane region" description="Helical" evidence="7">
    <location>
        <begin position="114"/>
        <end position="134"/>
    </location>
</feature>
<dbReference type="GeneID" id="93557648"/>
<keyword evidence="3 9" id="KW-0808">Transferase</keyword>
<protein>
    <submittedName>
        <fullName evidence="9">UDP-glucose:undecaprenyl-phosphate glucose-1-phosphate transferase</fullName>
        <ecNumber evidence="9">2.7.8.31</ecNumber>
    </submittedName>
</protein>
<evidence type="ECO:0000256" key="2">
    <source>
        <dbReference type="ARBA" id="ARBA00006464"/>
    </source>
</evidence>
<dbReference type="InterPro" id="IPR017473">
    <property type="entry name" value="Undecaprenyl-P_gluc_Ptfrase"/>
</dbReference>
<dbReference type="EC" id="2.7.8.31" evidence="9"/>
<evidence type="ECO:0000259" key="8">
    <source>
        <dbReference type="Pfam" id="PF02397"/>
    </source>
</evidence>
<comment type="subcellular location">
    <subcellularLocation>
        <location evidence="1">Membrane</location>
        <topology evidence="1">Multi-pass membrane protein</topology>
    </subcellularLocation>
</comment>
<dbReference type="Pfam" id="PF13727">
    <property type="entry name" value="CoA_binding_3"/>
    <property type="match status" value="1"/>
</dbReference>
<sequence length="468" mass="54684">MKIKNLEESGIVKSAIICNDIILLMVSYWFAFALTHSFALAFSFPYALKTELLIGALTIFPTFYIAPPVFLKRMVYGNDILGRSVYTVCLQTLFMIAAISLIRRMNVAGEELLMGASFFFCLLYAERTIVHNILKHSRSKGHNQRYVILVGHPWNLEDIYHTLNDHSLGFKILGIFTRKELPEDMQLKNLGDRRMVMSYLRQHQEVTDLYMVPDTDYTAETDEIFRYCEDHMIRFYALPVFMEFLTKRMELSHLGSTMLLSVRNEPLQDPVNRGVKRLFDILTSGLFLLTVFPIVYLIAGIIIKIQSPGPILFKQKRNGLDGKEFYCLKFRSMHVNKDSDRIQATKNDPRKFKFGNLMRKTNIDELPQFINVFKGDMSLVGPRPHMLLHTQEYSRLIRRYMVRHLVKPGITGWAQVQGFRGETKTLDQMENRVKADIWYVENWSFGLDLRIMWRTLLNMLRHNEENAY</sequence>
<feature type="domain" description="Bacterial sugar transferase" evidence="8">
    <location>
        <begin position="276"/>
        <end position="460"/>
    </location>
</feature>
<gene>
    <name evidence="9" type="primary">wcaJ</name>
    <name evidence="9" type="ORF">PCLFYP37_03321</name>
</gene>
<dbReference type="GO" id="GO:0016020">
    <property type="term" value="C:membrane"/>
    <property type="evidence" value="ECO:0007669"/>
    <property type="project" value="UniProtKB-SubCell"/>
</dbReference>
<evidence type="ECO:0000256" key="1">
    <source>
        <dbReference type="ARBA" id="ARBA00004141"/>
    </source>
</evidence>
<dbReference type="GO" id="GO:0089702">
    <property type="term" value="F:undecaprenyl-phosphate glucose phosphotransferase activity"/>
    <property type="evidence" value="ECO:0007669"/>
    <property type="project" value="UniProtKB-EC"/>
</dbReference>
<dbReference type="AlphaFoldDB" id="A0A6N3GB25"/>
<evidence type="ECO:0000313" key="9">
    <source>
        <dbReference type="EMBL" id="VYU61664.1"/>
    </source>
</evidence>
<comment type="similarity">
    <text evidence="2">Belongs to the bacterial sugar transferase family.</text>
</comment>
<evidence type="ECO:0000256" key="5">
    <source>
        <dbReference type="ARBA" id="ARBA00022989"/>
    </source>
</evidence>
<dbReference type="PANTHER" id="PTHR30576:SF0">
    <property type="entry name" value="UNDECAPRENYL-PHOSPHATE N-ACETYLGALACTOSAMINYL 1-PHOSPHATE TRANSFERASE-RELATED"/>
    <property type="match status" value="1"/>
</dbReference>
<feature type="transmembrane region" description="Helical" evidence="7">
    <location>
        <begin position="281"/>
        <end position="303"/>
    </location>
</feature>
<dbReference type="InterPro" id="IPR003362">
    <property type="entry name" value="Bact_transf"/>
</dbReference>
<dbReference type="EMBL" id="CACRUT010000028">
    <property type="protein sequence ID" value="VYU61664.1"/>
    <property type="molecule type" value="Genomic_DNA"/>
</dbReference>
<keyword evidence="4 7" id="KW-0812">Transmembrane</keyword>
<evidence type="ECO:0000256" key="6">
    <source>
        <dbReference type="ARBA" id="ARBA00023136"/>
    </source>
</evidence>
<feature type="transmembrane region" description="Helical" evidence="7">
    <location>
        <begin position="83"/>
        <end position="102"/>
    </location>
</feature>
<keyword evidence="6 7" id="KW-0472">Membrane</keyword>
<dbReference type="NCBIfam" id="TIGR03025">
    <property type="entry name" value="EPS_sugtrans"/>
    <property type="match status" value="1"/>
</dbReference>
<dbReference type="RefSeq" id="WP_008620572.1">
    <property type="nucleotide sequence ID" value="NZ_AP025941.1"/>
</dbReference>
<organism evidence="9">
    <name type="scientific">Paraprevotella clara</name>
    <dbReference type="NCBI Taxonomy" id="454154"/>
    <lineage>
        <taxon>Bacteria</taxon>
        <taxon>Pseudomonadati</taxon>
        <taxon>Bacteroidota</taxon>
        <taxon>Bacteroidia</taxon>
        <taxon>Bacteroidales</taxon>
        <taxon>Prevotellaceae</taxon>
        <taxon>Paraprevotella</taxon>
    </lineage>
</organism>